<accession>A0A9N8S368</accession>
<reference evidence="2" key="1">
    <citation type="submission" date="2021-04" db="EMBL/GenBank/DDBJ databases">
        <authorList>
            <person name="Vanwijnsberghe S."/>
        </authorList>
    </citation>
    <scope>NUCLEOTIDE SEQUENCE</scope>
    <source>
        <strain evidence="2">LMG 31841</strain>
    </source>
</reference>
<dbReference type="AlphaFoldDB" id="A0A9N8S368"/>
<proteinExistence type="predicted"/>
<feature type="region of interest" description="Disordered" evidence="1">
    <location>
        <begin position="54"/>
        <end position="80"/>
    </location>
</feature>
<feature type="compositionally biased region" description="Basic residues" evidence="1">
    <location>
        <begin position="54"/>
        <end position="64"/>
    </location>
</feature>
<protein>
    <submittedName>
        <fullName evidence="2">Uncharacterized protein</fullName>
    </submittedName>
</protein>
<evidence type="ECO:0000313" key="3">
    <source>
        <dbReference type="Proteomes" id="UP000789704"/>
    </source>
</evidence>
<evidence type="ECO:0000256" key="1">
    <source>
        <dbReference type="SAM" id="MobiDB-lite"/>
    </source>
</evidence>
<gene>
    <name evidence="2" type="ORF">LMG31841_05810</name>
</gene>
<dbReference type="EMBL" id="CAJQZC010000022">
    <property type="protein sequence ID" value="CAG4928345.1"/>
    <property type="molecule type" value="Genomic_DNA"/>
</dbReference>
<comment type="caution">
    <text evidence="2">The sequence shown here is derived from an EMBL/GenBank/DDBJ whole genome shotgun (WGS) entry which is preliminary data.</text>
</comment>
<dbReference type="Proteomes" id="UP000789704">
    <property type="component" value="Unassembled WGS sequence"/>
</dbReference>
<name>A0A9N8S368_9BURK</name>
<dbReference type="RefSeq" id="WP_228883992.1">
    <property type="nucleotide sequence ID" value="NZ_CAJQZC010000022.1"/>
</dbReference>
<sequence>MTPENSEDVSYGYVPGSIGTPGTFFVEWAPRATPASDRARREAMAALAPILKKHRRQATPKRAHVAPAEFQRARAQHIKG</sequence>
<keyword evidence="3" id="KW-1185">Reference proteome</keyword>
<organism evidence="2 3">
    <name type="scientific">Paraburkholderia saeva</name>
    <dbReference type="NCBI Taxonomy" id="2777537"/>
    <lineage>
        <taxon>Bacteria</taxon>
        <taxon>Pseudomonadati</taxon>
        <taxon>Pseudomonadota</taxon>
        <taxon>Betaproteobacteria</taxon>
        <taxon>Burkholderiales</taxon>
        <taxon>Burkholderiaceae</taxon>
        <taxon>Paraburkholderia</taxon>
    </lineage>
</organism>
<evidence type="ECO:0000313" key="2">
    <source>
        <dbReference type="EMBL" id="CAG4928345.1"/>
    </source>
</evidence>